<sequence>MTFQQEIASWNPFSKPQNEVKAVPEIGSIAPSTPHFSFPRGDRKSTIIVFLRHCGCPFAEKTLLTLRETAAQNPDIHLIAVSHSDKSSTEKWLQSVGGSGKIEVLVDDQRHSFAEYGLGASSFWAVLNPWSMSSVFALGKQEDIWNRPTESGSRWQTAGVFAVDGAGKITYSHRASTSDDLGDLNAAVKSVKKD</sequence>
<dbReference type="Proteomes" id="UP001172386">
    <property type="component" value="Unassembled WGS sequence"/>
</dbReference>
<proteinExistence type="predicted"/>
<organism evidence="1 2">
    <name type="scientific">Neophaeococcomyces mojaviensis</name>
    <dbReference type="NCBI Taxonomy" id="3383035"/>
    <lineage>
        <taxon>Eukaryota</taxon>
        <taxon>Fungi</taxon>
        <taxon>Dikarya</taxon>
        <taxon>Ascomycota</taxon>
        <taxon>Pezizomycotina</taxon>
        <taxon>Eurotiomycetes</taxon>
        <taxon>Chaetothyriomycetidae</taxon>
        <taxon>Chaetothyriales</taxon>
        <taxon>Chaetothyriales incertae sedis</taxon>
        <taxon>Neophaeococcomyces</taxon>
    </lineage>
</organism>
<protein>
    <submittedName>
        <fullName evidence="1">Uncharacterized protein</fullName>
    </submittedName>
</protein>
<evidence type="ECO:0000313" key="2">
    <source>
        <dbReference type="Proteomes" id="UP001172386"/>
    </source>
</evidence>
<dbReference type="EMBL" id="JAPDRQ010000088">
    <property type="protein sequence ID" value="KAJ9655858.1"/>
    <property type="molecule type" value="Genomic_DNA"/>
</dbReference>
<reference evidence="1" key="1">
    <citation type="submission" date="2022-10" db="EMBL/GenBank/DDBJ databases">
        <title>Culturing micro-colonial fungi from biological soil crusts in the Mojave desert and describing Neophaeococcomyces mojavensis, and introducing the new genera and species Taxawa tesnikishii.</title>
        <authorList>
            <person name="Kurbessoian T."/>
            <person name="Stajich J.E."/>
        </authorList>
    </citation>
    <scope>NUCLEOTIDE SEQUENCE</scope>
    <source>
        <strain evidence="1">JES_112</strain>
    </source>
</reference>
<name>A0ACC3A5Y9_9EURO</name>
<evidence type="ECO:0000313" key="1">
    <source>
        <dbReference type="EMBL" id="KAJ9655858.1"/>
    </source>
</evidence>
<accession>A0ACC3A5Y9</accession>
<gene>
    <name evidence="1" type="ORF">H2198_005395</name>
</gene>
<keyword evidence="2" id="KW-1185">Reference proteome</keyword>
<comment type="caution">
    <text evidence="1">The sequence shown here is derived from an EMBL/GenBank/DDBJ whole genome shotgun (WGS) entry which is preliminary data.</text>
</comment>